<name>A0A369JIY2_HYPMA</name>
<comment type="caution">
    <text evidence="2">The sequence shown here is derived from an EMBL/GenBank/DDBJ whole genome shotgun (WGS) entry which is preliminary data.</text>
</comment>
<sequence length="572" mass="65495">MYSALFQPHQGHTFTPLTPTPPNRLHNALTRLLTHEAWKPDYVLHDITRRQTREMRHFLLDELNRLRLDIEIAPLYNLQPLLIQLLLSATQSLLLIKAIDAAIAPHKTLPPELLSQIFIYCAPTSLTFPPTHSQATMAPWTLMQVCSRWRKVALGTPEIWRCVTISYRLSRDNDKRKWAKRIRRIVLAAHDILIRGTRTLTVSLAAGTYRCEYLLGDRNPITDIILPVSKRLTHIFVNSSDILLCRFLESSPLAFDSLESIRVDLDHNWALRPRTGVLNDMLVLSHSPRLHTIEICDPSSKSDQLARLHTFKLPWIQLTHVILIDAWTTPEACYSLLSQCRKLTKCILCISFEQKRTPSSTSFRPDCVLHTKVQSIGFHFDFPLERGSFFPADFLRPFVLPSLKALEISGTELNPGHHIEDDILSLVNRSQCKLERLKMIWMRLNHDQEVELDNLLVAISPNLVECELNSLPLSCSILDLAARGLLLPKLEVLTCDIMSWGDLDRFLDLVECRSNETLRPHSIVKSAMVHFRQSYDVGEFTKAVRERAMSAMRRAEQAGRCIEITGLQGRGW</sequence>
<reference evidence="2" key="1">
    <citation type="submission" date="2018-04" db="EMBL/GenBank/DDBJ databases">
        <title>Whole genome sequencing of Hypsizygus marmoreus.</title>
        <authorList>
            <person name="Choi I.-G."/>
            <person name="Min B."/>
            <person name="Kim J.-G."/>
            <person name="Kim S."/>
            <person name="Oh Y.-L."/>
            <person name="Kong W.-S."/>
            <person name="Park H."/>
            <person name="Jeong J."/>
            <person name="Song E.-S."/>
        </authorList>
    </citation>
    <scope>NUCLEOTIDE SEQUENCE [LARGE SCALE GENOMIC DNA]</scope>
    <source>
        <strain evidence="2">51987-8</strain>
    </source>
</reference>
<dbReference type="OrthoDB" id="3015956at2759"/>
<organism evidence="2 3">
    <name type="scientific">Hypsizygus marmoreus</name>
    <name type="common">White beech mushroom</name>
    <name type="synonym">Agaricus marmoreus</name>
    <dbReference type="NCBI Taxonomy" id="39966"/>
    <lineage>
        <taxon>Eukaryota</taxon>
        <taxon>Fungi</taxon>
        <taxon>Dikarya</taxon>
        <taxon>Basidiomycota</taxon>
        <taxon>Agaricomycotina</taxon>
        <taxon>Agaricomycetes</taxon>
        <taxon>Agaricomycetidae</taxon>
        <taxon>Agaricales</taxon>
        <taxon>Tricholomatineae</taxon>
        <taxon>Lyophyllaceae</taxon>
        <taxon>Hypsizygus</taxon>
    </lineage>
</organism>
<accession>A0A369JIY2</accession>
<dbReference type="SUPFAM" id="SSF81383">
    <property type="entry name" value="F-box domain"/>
    <property type="match status" value="1"/>
</dbReference>
<evidence type="ECO:0000313" key="3">
    <source>
        <dbReference type="Proteomes" id="UP000076154"/>
    </source>
</evidence>
<dbReference type="Proteomes" id="UP000076154">
    <property type="component" value="Unassembled WGS sequence"/>
</dbReference>
<evidence type="ECO:0000313" key="2">
    <source>
        <dbReference type="EMBL" id="RDB18776.1"/>
    </source>
</evidence>
<keyword evidence="3" id="KW-1185">Reference proteome</keyword>
<dbReference type="Gene3D" id="1.20.1280.50">
    <property type="match status" value="1"/>
</dbReference>
<proteinExistence type="predicted"/>
<dbReference type="InterPro" id="IPR036047">
    <property type="entry name" value="F-box-like_dom_sf"/>
</dbReference>
<dbReference type="AlphaFoldDB" id="A0A369JIY2"/>
<dbReference type="Pfam" id="PF12937">
    <property type="entry name" value="F-box-like"/>
    <property type="match status" value="1"/>
</dbReference>
<dbReference type="EMBL" id="LUEZ02000087">
    <property type="protein sequence ID" value="RDB18776.1"/>
    <property type="molecule type" value="Genomic_DNA"/>
</dbReference>
<dbReference type="InterPro" id="IPR001810">
    <property type="entry name" value="F-box_dom"/>
</dbReference>
<protein>
    <recommendedName>
        <fullName evidence="1">F-box domain-containing protein</fullName>
    </recommendedName>
</protein>
<feature type="domain" description="F-box" evidence="1">
    <location>
        <begin position="108"/>
        <end position="165"/>
    </location>
</feature>
<dbReference type="InParanoid" id="A0A369JIY2"/>
<gene>
    <name evidence="2" type="ORF">Hypma_014517</name>
</gene>
<evidence type="ECO:0000259" key="1">
    <source>
        <dbReference type="Pfam" id="PF12937"/>
    </source>
</evidence>